<feature type="repeat" description="WD" evidence="3">
    <location>
        <begin position="273"/>
        <end position="306"/>
    </location>
</feature>
<organism evidence="5 6">
    <name type="scientific">Tribonema minus</name>
    <dbReference type="NCBI Taxonomy" id="303371"/>
    <lineage>
        <taxon>Eukaryota</taxon>
        <taxon>Sar</taxon>
        <taxon>Stramenopiles</taxon>
        <taxon>Ochrophyta</taxon>
        <taxon>PX clade</taxon>
        <taxon>Xanthophyceae</taxon>
        <taxon>Tribonematales</taxon>
        <taxon>Tribonemataceae</taxon>
        <taxon>Tribonema</taxon>
    </lineage>
</organism>
<dbReference type="PANTHER" id="PTHR10971">
    <property type="entry name" value="MRNA EXPORT FACTOR AND BUB3"/>
    <property type="match status" value="1"/>
</dbReference>
<dbReference type="Proteomes" id="UP000664859">
    <property type="component" value="Unassembled WGS sequence"/>
</dbReference>
<evidence type="ECO:0000313" key="5">
    <source>
        <dbReference type="EMBL" id="KAG5189817.1"/>
    </source>
</evidence>
<dbReference type="OrthoDB" id="256303at2759"/>
<dbReference type="PRINTS" id="PR00320">
    <property type="entry name" value="GPROTEINBRPT"/>
</dbReference>
<evidence type="ECO:0000313" key="6">
    <source>
        <dbReference type="Proteomes" id="UP000664859"/>
    </source>
</evidence>
<dbReference type="InterPro" id="IPR001680">
    <property type="entry name" value="WD40_rpt"/>
</dbReference>
<sequence>MSIFSTSSTLGGGAQQADYSLPSPPSDGISSLSFHISGSAMVAGSWDQKVRCWTVQRTAISAPPVATPMAEIAHNGPVLCTSFHHTSSTAFSGGADNVVKAWDLQGAGHPSMDIGKHDAPVRKMAWIPSMSLLATGSWDKTIRFWDMKQPNPVHTMTLSERVYDLEVRDNWLVVCTADRKNSVYNLGANCKLESVAESTLKYQTRCAAIFPDQTGYAVGSIEGRVAIEYFSELPNETGVPRALPASQTKRGFAFKCHRETLPQNKSQTGVFSINSIAFHPYGTFATAGSDGTFNFWDKDSRQRLKQFPKQATTISTAAFSPDGSLYAYAVSYDWSQGVGGAQPGLPHEIKLHVVTDDEIKPRDKPRK</sequence>
<gene>
    <name evidence="5" type="ORF">JKP88DRAFT_205935</name>
</gene>
<dbReference type="EMBL" id="JAFCMP010000044">
    <property type="protein sequence ID" value="KAG5189817.1"/>
    <property type="molecule type" value="Genomic_DNA"/>
</dbReference>
<keyword evidence="1 3" id="KW-0853">WD repeat</keyword>
<keyword evidence="6" id="KW-1185">Reference proteome</keyword>
<dbReference type="PROSITE" id="PS00678">
    <property type="entry name" value="WD_REPEATS_1"/>
    <property type="match status" value="2"/>
</dbReference>
<dbReference type="Pfam" id="PF00400">
    <property type="entry name" value="WD40"/>
    <property type="match status" value="4"/>
</dbReference>
<dbReference type="Gene3D" id="2.130.10.10">
    <property type="entry name" value="YVTN repeat-like/Quinoprotein amine dehydrogenase"/>
    <property type="match status" value="1"/>
</dbReference>
<feature type="repeat" description="WD" evidence="3">
    <location>
        <begin position="71"/>
        <end position="105"/>
    </location>
</feature>
<name>A0A835ZCU3_9STRA</name>
<evidence type="ECO:0000256" key="3">
    <source>
        <dbReference type="PROSITE-ProRule" id="PRU00221"/>
    </source>
</evidence>
<feature type="repeat" description="WD" evidence="3">
    <location>
        <begin position="114"/>
        <end position="155"/>
    </location>
</feature>
<feature type="region of interest" description="Disordered" evidence="4">
    <location>
        <begin position="1"/>
        <end position="24"/>
    </location>
</feature>
<dbReference type="InterPro" id="IPR036322">
    <property type="entry name" value="WD40_repeat_dom_sf"/>
</dbReference>
<reference evidence="5" key="1">
    <citation type="submission" date="2021-02" db="EMBL/GenBank/DDBJ databases">
        <title>First Annotated Genome of the Yellow-green Alga Tribonema minus.</title>
        <authorList>
            <person name="Mahan K.M."/>
        </authorList>
    </citation>
    <scope>NUCLEOTIDE SEQUENCE</scope>
    <source>
        <strain evidence="5">UTEX B ZZ1240</strain>
    </source>
</reference>
<protein>
    <submittedName>
        <fullName evidence="5">WD40-repeat-containing domain protein</fullName>
    </submittedName>
</protein>
<dbReference type="PROSITE" id="PS50294">
    <property type="entry name" value="WD_REPEATS_REGION"/>
    <property type="match status" value="2"/>
</dbReference>
<accession>A0A835ZCU3</accession>
<keyword evidence="2" id="KW-0677">Repeat</keyword>
<dbReference type="InterPro" id="IPR015943">
    <property type="entry name" value="WD40/YVTN_repeat-like_dom_sf"/>
</dbReference>
<comment type="caution">
    <text evidence="5">The sequence shown here is derived from an EMBL/GenBank/DDBJ whole genome shotgun (WGS) entry which is preliminary data.</text>
</comment>
<evidence type="ECO:0000256" key="4">
    <source>
        <dbReference type="SAM" id="MobiDB-lite"/>
    </source>
</evidence>
<dbReference type="InterPro" id="IPR019775">
    <property type="entry name" value="WD40_repeat_CS"/>
</dbReference>
<dbReference type="InterPro" id="IPR020472">
    <property type="entry name" value="WD40_PAC1"/>
</dbReference>
<evidence type="ECO:0000256" key="1">
    <source>
        <dbReference type="ARBA" id="ARBA00022574"/>
    </source>
</evidence>
<proteinExistence type="predicted"/>
<dbReference type="PROSITE" id="PS50082">
    <property type="entry name" value="WD_REPEATS_2"/>
    <property type="match status" value="3"/>
</dbReference>
<dbReference type="AlphaFoldDB" id="A0A835ZCU3"/>
<dbReference type="SUPFAM" id="SSF50978">
    <property type="entry name" value="WD40 repeat-like"/>
    <property type="match status" value="1"/>
</dbReference>
<dbReference type="SMART" id="SM00320">
    <property type="entry name" value="WD40"/>
    <property type="match status" value="5"/>
</dbReference>
<evidence type="ECO:0000256" key="2">
    <source>
        <dbReference type="ARBA" id="ARBA00022737"/>
    </source>
</evidence>